<reference evidence="3" key="1">
    <citation type="submission" date="2022-12" db="EMBL/GenBank/DDBJ databases">
        <title>Draft genome assemblies for two species of Escallonia (Escalloniales).</title>
        <authorList>
            <person name="Chanderbali A."/>
            <person name="Dervinis C."/>
            <person name="Anghel I."/>
            <person name="Soltis D."/>
            <person name="Soltis P."/>
            <person name="Zapata F."/>
        </authorList>
    </citation>
    <scope>NUCLEOTIDE SEQUENCE</scope>
    <source>
        <strain evidence="3">UCBG92.1500</strain>
        <tissue evidence="3">Leaf</tissue>
    </source>
</reference>
<comment type="caution">
    <text evidence="3">The sequence shown here is derived from an EMBL/GenBank/DDBJ whole genome shotgun (WGS) entry which is preliminary data.</text>
</comment>
<dbReference type="InterPro" id="IPR000215">
    <property type="entry name" value="Serpin_fam"/>
</dbReference>
<dbReference type="GO" id="GO:0004867">
    <property type="term" value="F:serine-type endopeptidase inhibitor activity"/>
    <property type="evidence" value="ECO:0007669"/>
    <property type="project" value="InterPro"/>
</dbReference>
<keyword evidence="4" id="KW-1185">Reference proteome</keyword>
<dbReference type="Pfam" id="PF00079">
    <property type="entry name" value="Serpin"/>
    <property type="match status" value="1"/>
</dbReference>
<name>A0AA88RV47_9ASTE</name>
<dbReference type="InterPro" id="IPR042178">
    <property type="entry name" value="Serpin_sf_1"/>
</dbReference>
<evidence type="ECO:0000259" key="2">
    <source>
        <dbReference type="Pfam" id="PF00079"/>
    </source>
</evidence>
<protein>
    <recommendedName>
        <fullName evidence="2">Serpin domain-containing protein</fullName>
    </recommendedName>
</protein>
<dbReference type="Proteomes" id="UP001187471">
    <property type="component" value="Unassembled WGS sequence"/>
</dbReference>
<dbReference type="InterPro" id="IPR023796">
    <property type="entry name" value="Serpin_dom"/>
</dbReference>
<dbReference type="InterPro" id="IPR036186">
    <property type="entry name" value="Serpin_sf"/>
</dbReference>
<evidence type="ECO:0000256" key="1">
    <source>
        <dbReference type="ARBA" id="ARBA00009500"/>
    </source>
</evidence>
<accession>A0AA88RV47</accession>
<feature type="domain" description="Serpin" evidence="2">
    <location>
        <begin position="13"/>
        <end position="54"/>
    </location>
</feature>
<evidence type="ECO:0000313" key="4">
    <source>
        <dbReference type="Proteomes" id="UP001187471"/>
    </source>
</evidence>
<organism evidence="3 4">
    <name type="scientific">Escallonia rubra</name>
    <dbReference type="NCBI Taxonomy" id="112253"/>
    <lineage>
        <taxon>Eukaryota</taxon>
        <taxon>Viridiplantae</taxon>
        <taxon>Streptophyta</taxon>
        <taxon>Embryophyta</taxon>
        <taxon>Tracheophyta</taxon>
        <taxon>Spermatophyta</taxon>
        <taxon>Magnoliopsida</taxon>
        <taxon>eudicotyledons</taxon>
        <taxon>Gunneridae</taxon>
        <taxon>Pentapetalae</taxon>
        <taxon>asterids</taxon>
        <taxon>campanulids</taxon>
        <taxon>Escalloniales</taxon>
        <taxon>Escalloniaceae</taxon>
        <taxon>Escallonia</taxon>
    </lineage>
</organism>
<sequence>MGLDRTRGWAADQVIDEVNSWVENASKGLIKELLPSGSLDNDTALALANAFYFKWSDHYEIHHVFIPSRREQGLAEFSTDVQPQSQILESRV</sequence>
<dbReference type="SUPFAM" id="SSF56574">
    <property type="entry name" value="Serpins"/>
    <property type="match status" value="1"/>
</dbReference>
<dbReference type="PANTHER" id="PTHR11461">
    <property type="entry name" value="SERINE PROTEASE INHIBITOR, SERPIN"/>
    <property type="match status" value="1"/>
</dbReference>
<dbReference type="EMBL" id="JAVXUO010001073">
    <property type="protein sequence ID" value="KAK2986276.1"/>
    <property type="molecule type" value="Genomic_DNA"/>
</dbReference>
<dbReference type="AlphaFoldDB" id="A0AA88RV47"/>
<dbReference type="GO" id="GO:0005615">
    <property type="term" value="C:extracellular space"/>
    <property type="evidence" value="ECO:0007669"/>
    <property type="project" value="InterPro"/>
</dbReference>
<proteinExistence type="inferred from homology"/>
<comment type="similarity">
    <text evidence="1">Belongs to the serpin family.</text>
</comment>
<dbReference type="PANTHER" id="PTHR11461:SF340">
    <property type="entry name" value="SERPIN DOMAIN-CONTAINING PROTEIN"/>
    <property type="match status" value="1"/>
</dbReference>
<gene>
    <name evidence="3" type="ORF">RJ640_021845</name>
</gene>
<evidence type="ECO:0000313" key="3">
    <source>
        <dbReference type="EMBL" id="KAK2986276.1"/>
    </source>
</evidence>
<dbReference type="Gene3D" id="3.30.497.10">
    <property type="entry name" value="Antithrombin, subunit I, domain 2"/>
    <property type="match status" value="1"/>
</dbReference>